<dbReference type="InterPro" id="IPR035097">
    <property type="entry name" value="M29_N-terminal"/>
</dbReference>
<evidence type="ECO:0000256" key="5">
    <source>
        <dbReference type="ARBA" id="ARBA00022438"/>
    </source>
</evidence>
<evidence type="ECO:0000313" key="11">
    <source>
        <dbReference type="Proteomes" id="UP001279553"/>
    </source>
</evidence>
<dbReference type="InterPro" id="IPR000787">
    <property type="entry name" value="Peptidase_M29"/>
</dbReference>
<dbReference type="GO" id="GO:0008237">
    <property type="term" value="F:metallopeptidase activity"/>
    <property type="evidence" value="ECO:0007669"/>
    <property type="project" value="UniProtKB-KW"/>
</dbReference>
<dbReference type="RefSeq" id="WP_319614694.1">
    <property type="nucleotide sequence ID" value="NZ_JAWXYB010000018.1"/>
</dbReference>
<dbReference type="AlphaFoldDB" id="A0AAW9DU14"/>
<comment type="cofactor">
    <cofactor evidence="2">
        <name>Mg(2+)</name>
        <dbReference type="ChEBI" id="CHEBI:18420"/>
    </cofactor>
</comment>
<dbReference type="Proteomes" id="UP001279553">
    <property type="component" value="Unassembled WGS sequence"/>
</dbReference>
<keyword evidence="5 10" id="KW-0031">Aminopeptidase</keyword>
<dbReference type="GO" id="GO:0004177">
    <property type="term" value="F:aminopeptidase activity"/>
    <property type="evidence" value="ECO:0007669"/>
    <property type="project" value="UniProtKB-KW"/>
</dbReference>
<dbReference type="PRINTS" id="PR00919">
    <property type="entry name" value="THERMOPTASE"/>
</dbReference>
<dbReference type="SUPFAM" id="SSF144052">
    <property type="entry name" value="Thermophilic metalloprotease-like"/>
    <property type="match status" value="1"/>
</dbReference>
<keyword evidence="9" id="KW-0482">Metalloprotease</keyword>
<reference evidence="10 11" key="1">
    <citation type="submission" date="2023-11" db="EMBL/GenBank/DDBJ databases">
        <title>MicrobeMod: A computational toolkit for identifying prokaryotic methylation and restriction-modification with nanopore sequencing.</title>
        <authorList>
            <person name="Crits-Christoph A."/>
            <person name="Kang S.C."/>
            <person name="Lee H."/>
            <person name="Ostrov N."/>
        </authorList>
    </citation>
    <scope>NUCLEOTIDE SEQUENCE [LARGE SCALE GENOMIC DNA]</scope>
    <source>
        <strain evidence="10 11">DSMZ 700</strain>
    </source>
</reference>
<comment type="cofactor">
    <cofactor evidence="3">
        <name>Zn(2+)</name>
        <dbReference type="ChEBI" id="CHEBI:29105"/>
    </cofactor>
</comment>
<evidence type="ECO:0000256" key="9">
    <source>
        <dbReference type="ARBA" id="ARBA00023049"/>
    </source>
</evidence>
<dbReference type="EMBL" id="JAWXYB010000018">
    <property type="protein sequence ID" value="MDX5931807.1"/>
    <property type="molecule type" value="Genomic_DNA"/>
</dbReference>
<evidence type="ECO:0000313" key="10">
    <source>
        <dbReference type="EMBL" id="MDX5931807.1"/>
    </source>
</evidence>
<keyword evidence="6" id="KW-0645">Protease</keyword>
<name>A0AAW9DU14_ACIAO</name>
<proteinExistence type="inferred from homology"/>
<accession>A0AAW9DU14</accession>
<evidence type="ECO:0000256" key="1">
    <source>
        <dbReference type="ARBA" id="ARBA00001941"/>
    </source>
</evidence>
<dbReference type="GO" id="GO:0006508">
    <property type="term" value="P:proteolysis"/>
    <property type="evidence" value="ECO:0007669"/>
    <property type="project" value="UniProtKB-KW"/>
</dbReference>
<evidence type="ECO:0000256" key="4">
    <source>
        <dbReference type="ARBA" id="ARBA00008236"/>
    </source>
</evidence>
<evidence type="ECO:0000256" key="2">
    <source>
        <dbReference type="ARBA" id="ARBA00001946"/>
    </source>
</evidence>
<comment type="similarity">
    <text evidence="4">Belongs to the peptidase M29 family.</text>
</comment>
<keyword evidence="8" id="KW-0378">Hydrolase</keyword>
<dbReference type="PANTHER" id="PTHR34448:SF3">
    <property type="entry name" value="AMINOPEPTIDASE AMPS"/>
    <property type="match status" value="1"/>
</dbReference>
<dbReference type="Gene3D" id="3.40.1830.10">
    <property type="entry name" value="Thermophilic metalloprotease (M29)"/>
    <property type="match status" value="1"/>
</dbReference>
<evidence type="ECO:0000256" key="8">
    <source>
        <dbReference type="ARBA" id="ARBA00022801"/>
    </source>
</evidence>
<sequence length="410" mass="43406">MTHAERLDRLAEIAVRIGVNVQKGQELVINAPLDARALVQRLAAHAYDAGAALVVPLFADDVIQRARFIHADEESFDFAPSWLFDGVAKALDQGAAMLSISGSDPMLLAGCDPSRIGRAQRAAAAAMKPMRNIISSFATNWSILSFATPGWAESVFPDDAPDAAVGRLWDAIFKVSRIDEADPVGAWQAHVARLRERCDTLNGHRFAALQFRGPGTDLRVGLATDHLWAGGAVEAANGAVCMPNMPTEEVFTMPHRDKVDGVVAATKPLVHGGSLIEGISVRFEAGRIVEAHASAGQDVFRSLIGTDEGAARLGEVALVPEASPVARSGLIFRNTLFDENAACHIALGQALALNMKGGCDAARGANESLIHIDWMIGSGQVDVDGVTATGAVVPVMRAGEFTLRPVLIST</sequence>
<evidence type="ECO:0000256" key="7">
    <source>
        <dbReference type="ARBA" id="ARBA00022723"/>
    </source>
</evidence>
<dbReference type="Pfam" id="PF02073">
    <property type="entry name" value="Peptidase_M29"/>
    <property type="match status" value="1"/>
</dbReference>
<keyword evidence="11" id="KW-1185">Reference proteome</keyword>
<dbReference type="GO" id="GO:0046872">
    <property type="term" value="F:metal ion binding"/>
    <property type="evidence" value="ECO:0007669"/>
    <property type="project" value="UniProtKB-KW"/>
</dbReference>
<keyword evidence="7" id="KW-0479">Metal-binding</keyword>
<protein>
    <submittedName>
        <fullName evidence="10">Aminopeptidase</fullName>
    </submittedName>
</protein>
<dbReference type="InterPro" id="IPR052170">
    <property type="entry name" value="M29_Exopeptidase"/>
</dbReference>
<evidence type="ECO:0000256" key="6">
    <source>
        <dbReference type="ARBA" id="ARBA00022670"/>
    </source>
</evidence>
<comment type="cofactor">
    <cofactor evidence="1">
        <name>Co(2+)</name>
        <dbReference type="ChEBI" id="CHEBI:48828"/>
    </cofactor>
</comment>
<evidence type="ECO:0000256" key="3">
    <source>
        <dbReference type="ARBA" id="ARBA00001947"/>
    </source>
</evidence>
<gene>
    <name evidence="10" type="ORF">SIL87_13645</name>
</gene>
<organism evidence="10 11">
    <name type="scientific">Acidiphilium acidophilum</name>
    <name type="common">Thiobacillus acidophilus</name>
    <dbReference type="NCBI Taxonomy" id="76588"/>
    <lineage>
        <taxon>Bacteria</taxon>
        <taxon>Pseudomonadati</taxon>
        <taxon>Pseudomonadota</taxon>
        <taxon>Alphaproteobacteria</taxon>
        <taxon>Acetobacterales</taxon>
        <taxon>Acidocellaceae</taxon>
        <taxon>Acidiphilium</taxon>
    </lineage>
</organism>
<comment type="caution">
    <text evidence="10">The sequence shown here is derived from an EMBL/GenBank/DDBJ whole genome shotgun (WGS) entry which is preliminary data.</text>
</comment>
<dbReference type="PANTHER" id="PTHR34448">
    <property type="entry name" value="AMINOPEPTIDASE"/>
    <property type="match status" value="1"/>
</dbReference>